<dbReference type="InterPro" id="IPR008700">
    <property type="entry name" value="TypeIII_avirulence_cleave"/>
</dbReference>
<comment type="caution">
    <text evidence="3">The sequence shown here is derived from an EMBL/GenBank/DDBJ whole genome shotgun (WGS) entry which is preliminary data.</text>
</comment>
<dbReference type="PANTHER" id="PTHR33882">
    <property type="entry name" value="PATHOGENIC TYPE III EFFECTOR AVIRULENCE FACTOR AVR AVRRPT-CLEAVAGE: CLEAVAGE SITE PROTEIN"/>
    <property type="match status" value="1"/>
</dbReference>
<dbReference type="Proteomes" id="UP000187609">
    <property type="component" value="Unassembled WGS sequence"/>
</dbReference>
<feature type="compositionally biased region" description="Basic residues" evidence="1">
    <location>
        <begin position="118"/>
        <end position="133"/>
    </location>
</feature>
<keyword evidence="4" id="KW-1185">Reference proteome</keyword>
<dbReference type="AlphaFoldDB" id="A0A1J6KHQ0"/>
<protein>
    <recommendedName>
        <fullName evidence="2">RIN4 pathogenic type III effector avirulence factor Avr cleavage site domain-containing protein</fullName>
    </recommendedName>
</protein>
<dbReference type="PANTHER" id="PTHR33882:SF11">
    <property type="entry name" value="RPM1-INTERACTING PROTEIN 4 (RIN4) FAMILY PROTEIN"/>
    <property type="match status" value="1"/>
</dbReference>
<feature type="non-terminal residue" evidence="3">
    <location>
        <position position="1"/>
    </location>
</feature>
<feature type="domain" description="RIN4 pathogenic type III effector avirulence factor Avr cleavage site" evidence="2">
    <location>
        <begin position="32"/>
        <end position="60"/>
    </location>
</feature>
<gene>
    <name evidence="3" type="ORF">A4A49_43305</name>
</gene>
<dbReference type="Pfam" id="PF05627">
    <property type="entry name" value="AvrRpt-cleavage"/>
    <property type="match status" value="1"/>
</dbReference>
<dbReference type="Gramene" id="OIT18857">
    <property type="protein sequence ID" value="OIT18857"/>
    <property type="gene ID" value="A4A49_43305"/>
</dbReference>
<name>A0A1J6KHQ0_NICAT</name>
<proteinExistence type="predicted"/>
<feature type="region of interest" description="Disordered" evidence="1">
    <location>
        <begin position="81"/>
        <end position="140"/>
    </location>
</feature>
<reference evidence="3" key="1">
    <citation type="submission" date="2016-11" db="EMBL/GenBank/DDBJ databases">
        <title>The genome of Nicotiana attenuata.</title>
        <authorList>
            <person name="Xu S."/>
            <person name="Brockmoeller T."/>
            <person name="Gaquerel E."/>
            <person name="Navarro A."/>
            <person name="Kuhl H."/>
            <person name="Gase K."/>
            <person name="Ling Z."/>
            <person name="Zhou W."/>
            <person name="Kreitzer C."/>
            <person name="Stanke M."/>
            <person name="Tang H."/>
            <person name="Lyons E."/>
            <person name="Pandey P."/>
            <person name="Pandey S.P."/>
            <person name="Timmermann B."/>
            <person name="Baldwin I.T."/>
        </authorList>
    </citation>
    <scope>NUCLEOTIDE SEQUENCE [LARGE SCALE GENOMIC DNA]</scope>
    <source>
        <strain evidence="3">UT</strain>
    </source>
</reference>
<dbReference type="EMBL" id="MJEQ01015796">
    <property type="protein sequence ID" value="OIT18857.1"/>
    <property type="molecule type" value="Genomic_DNA"/>
</dbReference>
<organism evidence="3 4">
    <name type="scientific">Nicotiana attenuata</name>
    <name type="common">Coyote tobacco</name>
    <dbReference type="NCBI Taxonomy" id="49451"/>
    <lineage>
        <taxon>Eukaryota</taxon>
        <taxon>Viridiplantae</taxon>
        <taxon>Streptophyta</taxon>
        <taxon>Embryophyta</taxon>
        <taxon>Tracheophyta</taxon>
        <taxon>Spermatophyta</taxon>
        <taxon>Magnoliopsida</taxon>
        <taxon>eudicotyledons</taxon>
        <taxon>Gunneridae</taxon>
        <taxon>Pentapetalae</taxon>
        <taxon>asterids</taxon>
        <taxon>lamiids</taxon>
        <taxon>Solanales</taxon>
        <taxon>Solanaceae</taxon>
        <taxon>Nicotianoideae</taxon>
        <taxon>Nicotianeae</taxon>
        <taxon>Nicotiana</taxon>
    </lineage>
</organism>
<evidence type="ECO:0000313" key="3">
    <source>
        <dbReference type="EMBL" id="OIT18857.1"/>
    </source>
</evidence>
<evidence type="ECO:0000313" key="4">
    <source>
        <dbReference type="Proteomes" id="UP000187609"/>
    </source>
</evidence>
<accession>A0A1J6KHQ0</accession>
<evidence type="ECO:0000259" key="2">
    <source>
        <dbReference type="Pfam" id="PF05627"/>
    </source>
</evidence>
<sequence>PKKIPPFSLFFFLSNFSSNMAKQREKYGLPYVPQFGAWDHKTGDNLNFSMVFSQARANKKQNRHNLAQHNLGNEQEILAKLQEVSPREDSSTPVPQFGERNQKTEGNPDYSKVSPKAHANKKSHRHDLTHRRLGSREETR</sequence>
<evidence type="ECO:0000256" key="1">
    <source>
        <dbReference type="SAM" id="MobiDB-lite"/>
    </source>
</evidence>